<gene>
    <name evidence="1" type="ORF">QO034_03335</name>
</gene>
<organism evidence="1 2">
    <name type="scientific">Sedimentitalea xiamensis</name>
    <dbReference type="NCBI Taxonomy" id="3050037"/>
    <lineage>
        <taxon>Bacteria</taxon>
        <taxon>Pseudomonadati</taxon>
        <taxon>Pseudomonadota</taxon>
        <taxon>Alphaproteobacteria</taxon>
        <taxon>Rhodobacterales</taxon>
        <taxon>Paracoccaceae</taxon>
        <taxon>Sedimentitalea</taxon>
    </lineage>
</organism>
<protein>
    <submittedName>
        <fullName evidence="1">Rhamnosyl transferase</fullName>
    </submittedName>
</protein>
<proteinExistence type="predicted"/>
<comment type="caution">
    <text evidence="1">The sequence shown here is derived from an EMBL/GenBank/DDBJ whole genome shotgun (WGS) entry which is preliminary data.</text>
</comment>
<keyword evidence="2" id="KW-1185">Reference proteome</keyword>
<dbReference type="EMBL" id="JASNJE010000003">
    <property type="protein sequence ID" value="MDK3072132.1"/>
    <property type="molecule type" value="Genomic_DNA"/>
</dbReference>
<dbReference type="RefSeq" id="WP_284484085.1">
    <property type="nucleotide sequence ID" value="NZ_JASNJE010000003.1"/>
</dbReference>
<name>A0ABT7FAK0_9RHOB</name>
<accession>A0ABT7FAK0</accession>
<evidence type="ECO:0000313" key="1">
    <source>
        <dbReference type="EMBL" id="MDK3072132.1"/>
    </source>
</evidence>
<sequence length="270" mass="30267">MQVIGICRFSYPGFGGFQIQHDSLEDRIAFLYAPERLEERFRFFETITLPGIRSQFDPDFTFLIVIGDSLPEVHRQRLRALVADIPQAVIQAHPPGRHRAAMQAAINSVRVADGEPCLQFRLDDDDAVAFPFVHRLRAAARDVAGLLHDAPQIAIDFNQGYIARPGPKGISATPIQSPYWTAGLGLMFRPDNALSVMNFGHHSVHKTMPTVTFTGEDMMLRGFNGYNDSRQGKRVKPVPLTPLDTDGELLFQMTYGIDCDQVRRVFSNPL</sequence>
<reference evidence="1 2" key="1">
    <citation type="submission" date="2023-05" db="EMBL/GenBank/DDBJ databases">
        <title>Sedimentitalea sp. nov. JM2-8.</title>
        <authorList>
            <person name="Huang J."/>
        </authorList>
    </citation>
    <scope>NUCLEOTIDE SEQUENCE [LARGE SCALE GENOMIC DNA]</scope>
    <source>
        <strain evidence="1 2">JM2-8</strain>
    </source>
</reference>
<evidence type="ECO:0000313" key="2">
    <source>
        <dbReference type="Proteomes" id="UP001227126"/>
    </source>
</evidence>
<dbReference type="GO" id="GO:0016740">
    <property type="term" value="F:transferase activity"/>
    <property type="evidence" value="ECO:0007669"/>
    <property type="project" value="UniProtKB-KW"/>
</dbReference>
<dbReference type="Proteomes" id="UP001227126">
    <property type="component" value="Unassembled WGS sequence"/>
</dbReference>
<dbReference type="InterPro" id="IPR021466">
    <property type="entry name" value="Put_rhamnosyl_transferase"/>
</dbReference>
<keyword evidence="1" id="KW-0808">Transferase</keyword>
<dbReference type="Pfam" id="PF11316">
    <property type="entry name" value="Rhamno_transf"/>
    <property type="match status" value="1"/>
</dbReference>